<proteinExistence type="predicted"/>
<dbReference type="PANTHER" id="PTHR12714:SF9">
    <property type="entry name" value="PROTEIN-S-ISOPRENYLCYSTEINE O-METHYLTRANSFERASE"/>
    <property type="match status" value="1"/>
</dbReference>
<feature type="transmembrane region" description="Helical" evidence="5">
    <location>
        <begin position="165"/>
        <end position="181"/>
    </location>
</feature>
<protein>
    <recommendedName>
        <fullName evidence="7">Isoprenylcysteine carboxyl methyltransferase (ICMT) family protein</fullName>
    </recommendedName>
</protein>
<feature type="transmembrane region" description="Helical" evidence="5">
    <location>
        <begin position="75"/>
        <end position="104"/>
    </location>
</feature>
<name>A0A485LZC3_9ZZZZ</name>
<dbReference type="GO" id="GO:0012505">
    <property type="term" value="C:endomembrane system"/>
    <property type="evidence" value="ECO:0007669"/>
    <property type="project" value="UniProtKB-SubCell"/>
</dbReference>
<comment type="subcellular location">
    <subcellularLocation>
        <location evidence="1">Endomembrane system</location>
        <topology evidence="1">Multi-pass membrane protein</topology>
    </subcellularLocation>
</comment>
<evidence type="ECO:0000256" key="1">
    <source>
        <dbReference type="ARBA" id="ARBA00004127"/>
    </source>
</evidence>
<dbReference type="EMBL" id="CAADRM010000089">
    <property type="protein sequence ID" value="VFU14201.1"/>
    <property type="molecule type" value="Genomic_DNA"/>
</dbReference>
<feature type="transmembrane region" description="Helical" evidence="5">
    <location>
        <begin position="21"/>
        <end position="44"/>
    </location>
</feature>
<dbReference type="GO" id="GO:0016740">
    <property type="term" value="F:transferase activity"/>
    <property type="evidence" value="ECO:0007669"/>
    <property type="project" value="UniProtKB-ARBA"/>
</dbReference>
<evidence type="ECO:0000256" key="2">
    <source>
        <dbReference type="ARBA" id="ARBA00022692"/>
    </source>
</evidence>
<dbReference type="PANTHER" id="PTHR12714">
    <property type="entry name" value="PROTEIN-S ISOPRENYLCYSTEINE O-METHYLTRANSFERASE"/>
    <property type="match status" value="1"/>
</dbReference>
<evidence type="ECO:0000256" key="3">
    <source>
        <dbReference type="ARBA" id="ARBA00022989"/>
    </source>
</evidence>
<keyword evidence="4 5" id="KW-0472">Membrane</keyword>
<evidence type="ECO:0000313" key="6">
    <source>
        <dbReference type="EMBL" id="VFU14201.1"/>
    </source>
</evidence>
<reference evidence="6" key="1">
    <citation type="submission" date="2019-03" db="EMBL/GenBank/DDBJ databases">
        <authorList>
            <person name="Hao L."/>
        </authorList>
    </citation>
    <scope>NUCLEOTIDE SEQUENCE</scope>
</reference>
<sequence length="182" mass="21108">MNWGDKLEKITSKTVPLYAMIVLLVIFANPSWTSSFLGIIPIIAGEALRFWATGHLRKNEELTTSGPYAHIQSPLYLGSFFIATGLCIMARNPVIWIIMALIFFKSYIPRKQEREWGRLEKMFGEEFLQYKREVPYFFPPRLDPYPHGAKHLWSFAMTIENTEHQTALAVFVIAFLIFIQVF</sequence>
<evidence type="ECO:0000256" key="4">
    <source>
        <dbReference type="ARBA" id="ARBA00023136"/>
    </source>
</evidence>
<keyword evidence="2 5" id="KW-0812">Transmembrane</keyword>
<keyword evidence="3 5" id="KW-1133">Transmembrane helix</keyword>
<evidence type="ECO:0000256" key="5">
    <source>
        <dbReference type="SAM" id="Phobius"/>
    </source>
</evidence>
<accession>A0A485LZC3</accession>
<dbReference type="InterPro" id="IPR007318">
    <property type="entry name" value="Phopholipid_MeTrfase"/>
</dbReference>
<organism evidence="6">
    <name type="scientific">anaerobic digester metagenome</name>
    <dbReference type="NCBI Taxonomy" id="1263854"/>
    <lineage>
        <taxon>unclassified sequences</taxon>
        <taxon>metagenomes</taxon>
        <taxon>ecological metagenomes</taxon>
    </lineage>
</organism>
<dbReference type="Gene3D" id="1.20.120.1630">
    <property type="match status" value="1"/>
</dbReference>
<evidence type="ECO:0008006" key="7">
    <source>
        <dbReference type="Google" id="ProtNLM"/>
    </source>
</evidence>
<dbReference type="Pfam" id="PF04191">
    <property type="entry name" value="PEMT"/>
    <property type="match status" value="1"/>
</dbReference>
<gene>
    <name evidence="6" type="ORF">SCFA_270003</name>
</gene>
<dbReference type="AlphaFoldDB" id="A0A485LZC3"/>